<organism evidence="1 2">
    <name type="scientific">Panagrellus redivivus</name>
    <name type="common">Microworm</name>
    <dbReference type="NCBI Taxonomy" id="6233"/>
    <lineage>
        <taxon>Eukaryota</taxon>
        <taxon>Metazoa</taxon>
        <taxon>Ecdysozoa</taxon>
        <taxon>Nematoda</taxon>
        <taxon>Chromadorea</taxon>
        <taxon>Rhabditida</taxon>
        <taxon>Tylenchina</taxon>
        <taxon>Panagrolaimomorpha</taxon>
        <taxon>Panagrolaimoidea</taxon>
        <taxon>Panagrolaimidae</taxon>
        <taxon>Panagrellus</taxon>
    </lineage>
</organism>
<keyword evidence="1" id="KW-1185">Reference proteome</keyword>
<name>A0A7E4VQ05_PANRE</name>
<sequence>MLSLSADACATFWMCYKVYIMLKLMCLWSHGYANLIPKTLKLQSLMDVRNFLFALQLLEDWPLSMEKAKKKDAFNTK</sequence>
<dbReference type="Proteomes" id="UP000492821">
    <property type="component" value="Unassembled WGS sequence"/>
</dbReference>
<protein>
    <submittedName>
        <fullName evidence="2">Secreted protein</fullName>
    </submittedName>
</protein>
<proteinExistence type="predicted"/>
<reference evidence="2" key="2">
    <citation type="submission" date="2020-10" db="UniProtKB">
        <authorList>
            <consortium name="WormBaseParasite"/>
        </authorList>
    </citation>
    <scope>IDENTIFICATION</scope>
</reference>
<accession>A0A7E4VQ05</accession>
<dbReference type="WBParaSite" id="Pan_g22766.t1">
    <property type="protein sequence ID" value="Pan_g22766.t1"/>
    <property type="gene ID" value="Pan_g22766"/>
</dbReference>
<evidence type="ECO:0000313" key="1">
    <source>
        <dbReference type="Proteomes" id="UP000492821"/>
    </source>
</evidence>
<evidence type="ECO:0000313" key="2">
    <source>
        <dbReference type="WBParaSite" id="Pan_g22766.t1"/>
    </source>
</evidence>
<reference evidence="1" key="1">
    <citation type="journal article" date="2013" name="Genetics">
        <title>The draft genome and transcriptome of Panagrellus redivivus are shaped by the harsh demands of a free-living lifestyle.</title>
        <authorList>
            <person name="Srinivasan J."/>
            <person name="Dillman A.R."/>
            <person name="Macchietto M.G."/>
            <person name="Heikkinen L."/>
            <person name="Lakso M."/>
            <person name="Fracchia K.M."/>
            <person name="Antoshechkin I."/>
            <person name="Mortazavi A."/>
            <person name="Wong G."/>
            <person name="Sternberg P.W."/>
        </authorList>
    </citation>
    <scope>NUCLEOTIDE SEQUENCE [LARGE SCALE GENOMIC DNA]</scope>
    <source>
        <strain evidence="1">MT8872</strain>
    </source>
</reference>
<dbReference type="AlphaFoldDB" id="A0A7E4VQ05"/>